<evidence type="ECO:0000313" key="2">
    <source>
        <dbReference type="Proteomes" id="UP001476807"/>
    </source>
</evidence>
<comment type="caution">
    <text evidence="1">The sequence shown here is derived from an EMBL/GenBank/DDBJ whole genome shotgun (WGS) entry which is preliminary data.</text>
</comment>
<dbReference type="RefSeq" id="WP_350410519.1">
    <property type="nucleotide sequence ID" value="NZ_JBEOKT010000002.1"/>
</dbReference>
<organism evidence="1 2">
    <name type="scientific">Pontibacter populi</name>
    <dbReference type="NCBI Taxonomy" id="890055"/>
    <lineage>
        <taxon>Bacteria</taxon>
        <taxon>Pseudomonadati</taxon>
        <taxon>Bacteroidota</taxon>
        <taxon>Cytophagia</taxon>
        <taxon>Cytophagales</taxon>
        <taxon>Hymenobacteraceae</taxon>
        <taxon>Pontibacter</taxon>
    </lineage>
</organism>
<keyword evidence="2" id="KW-1185">Reference proteome</keyword>
<proteinExistence type="predicted"/>
<evidence type="ECO:0008006" key="3">
    <source>
        <dbReference type="Google" id="ProtNLM"/>
    </source>
</evidence>
<dbReference type="EMBL" id="JBEOKT010000002">
    <property type="protein sequence ID" value="MER2996285.1"/>
    <property type="molecule type" value="Genomic_DNA"/>
</dbReference>
<sequence>MIGIKITMLFVILTFSYYGQQRKELNLYTYIQKAIENDLKNGDSLIVEYTSKKQYIGSSWRAVIQMKGDSSLVSFYTDQIRQDSTLTIENAIANKFMISSSDFSAGLEQEKEYLKNTVIIPAGREKITIQHGNKVKEFNLEKAYGLYYRLRFNESWESFKGE</sequence>
<accession>A0ABV1RPJ5</accession>
<name>A0ABV1RPJ5_9BACT</name>
<dbReference type="Proteomes" id="UP001476807">
    <property type="component" value="Unassembled WGS sequence"/>
</dbReference>
<gene>
    <name evidence="1" type="ORF">ABS362_01930</name>
</gene>
<reference evidence="1 2" key="1">
    <citation type="submission" date="2024-06" db="EMBL/GenBank/DDBJ databases">
        <title>Pontibacter populi HYL7-15.</title>
        <authorList>
            <person name="Kim M.K."/>
        </authorList>
    </citation>
    <scope>NUCLEOTIDE SEQUENCE [LARGE SCALE GENOMIC DNA]</scope>
    <source>
        <strain evidence="1 2">HYL7-15</strain>
    </source>
</reference>
<evidence type="ECO:0000313" key="1">
    <source>
        <dbReference type="EMBL" id="MER2996285.1"/>
    </source>
</evidence>
<protein>
    <recommendedName>
        <fullName evidence="3">DUF4468 domain-containing protein</fullName>
    </recommendedName>
</protein>